<keyword evidence="2" id="KW-0808">Transferase</keyword>
<dbReference type="GO" id="GO:0016747">
    <property type="term" value="F:acyltransferase activity, transferring groups other than amino-acyl groups"/>
    <property type="evidence" value="ECO:0007669"/>
    <property type="project" value="InterPro"/>
</dbReference>
<sequence length="138" mass="15487">MKLVVTDEITEKDRGDLLSGLSEYNVRFVDSSAWGALGVFMRDDEGRQLAGLIGARKGNWLCIDFLWVSEALRHEGIGGKLIDAAEAEAKKKGCKQALVDTFSFQALAFYQKKGYQLQMTLDDFPHDGQQRHYLSKVL</sequence>
<dbReference type="Proteomes" id="UP000254848">
    <property type="component" value="Unassembled WGS sequence"/>
</dbReference>
<dbReference type="EMBL" id="QRAP01000004">
    <property type="protein sequence ID" value="RDK92037.1"/>
    <property type="molecule type" value="Genomic_DNA"/>
</dbReference>
<dbReference type="InterPro" id="IPR000182">
    <property type="entry name" value="GNAT_dom"/>
</dbReference>
<name>A0A370QS00_9GAMM</name>
<dbReference type="RefSeq" id="WP_115458365.1">
    <property type="nucleotide sequence ID" value="NZ_QRAP01000004.1"/>
</dbReference>
<evidence type="ECO:0000313" key="2">
    <source>
        <dbReference type="EMBL" id="RDK92037.1"/>
    </source>
</evidence>
<gene>
    <name evidence="2" type="ORF">C8D90_104189</name>
</gene>
<reference evidence="2 3" key="1">
    <citation type="submission" date="2018-07" db="EMBL/GenBank/DDBJ databases">
        <title>Genomic Encyclopedia of Type Strains, Phase IV (KMG-IV): sequencing the most valuable type-strain genomes for metagenomic binning, comparative biology and taxonomic classification.</title>
        <authorList>
            <person name="Goeker M."/>
        </authorList>
    </citation>
    <scope>NUCLEOTIDE SEQUENCE [LARGE SCALE GENOMIC DNA]</scope>
    <source>
        <strain evidence="2 3">DSM 103736</strain>
    </source>
</reference>
<dbReference type="AlphaFoldDB" id="A0A370QS00"/>
<dbReference type="OrthoDB" id="9787920at2"/>
<evidence type="ECO:0000313" key="3">
    <source>
        <dbReference type="Proteomes" id="UP000254848"/>
    </source>
</evidence>
<dbReference type="Gene3D" id="3.40.630.30">
    <property type="match status" value="1"/>
</dbReference>
<dbReference type="SUPFAM" id="SSF55729">
    <property type="entry name" value="Acyl-CoA N-acyltransferases (Nat)"/>
    <property type="match status" value="1"/>
</dbReference>
<dbReference type="PROSITE" id="PS51186">
    <property type="entry name" value="GNAT"/>
    <property type="match status" value="1"/>
</dbReference>
<dbReference type="Pfam" id="PF00583">
    <property type="entry name" value="Acetyltransf_1"/>
    <property type="match status" value="1"/>
</dbReference>
<protein>
    <submittedName>
        <fullName evidence="2">Acetyltransferase (GNAT) family protein</fullName>
    </submittedName>
</protein>
<accession>A0A370QS00</accession>
<dbReference type="InterPro" id="IPR016181">
    <property type="entry name" value="Acyl_CoA_acyltransferase"/>
</dbReference>
<comment type="caution">
    <text evidence="2">The sequence shown here is derived from an EMBL/GenBank/DDBJ whole genome shotgun (WGS) entry which is preliminary data.</text>
</comment>
<proteinExistence type="predicted"/>
<evidence type="ECO:0000259" key="1">
    <source>
        <dbReference type="PROSITE" id="PS51186"/>
    </source>
</evidence>
<feature type="domain" description="N-acetyltransferase" evidence="1">
    <location>
        <begin position="1"/>
        <end position="138"/>
    </location>
</feature>
<organism evidence="2 3">
    <name type="scientific">Enterobacillus tribolii</name>
    <dbReference type="NCBI Taxonomy" id="1487935"/>
    <lineage>
        <taxon>Bacteria</taxon>
        <taxon>Pseudomonadati</taxon>
        <taxon>Pseudomonadota</taxon>
        <taxon>Gammaproteobacteria</taxon>
        <taxon>Enterobacterales</taxon>
        <taxon>Hafniaceae</taxon>
        <taxon>Enterobacillus</taxon>
    </lineage>
</organism>
<keyword evidence="3" id="KW-1185">Reference proteome</keyword>
<dbReference type="CDD" id="cd04301">
    <property type="entry name" value="NAT_SF"/>
    <property type="match status" value="1"/>
</dbReference>